<protein>
    <recommendedName>
        <fullName evidence="6">Tyrosine specific protein phosphatases domain-containing protein</fullName>
    </recommendedName>
</protein>
<dbReference type="InterPro" id="IPR029021">
    <property type="entry name" value="Prot-tyrosine_phosphatase-like"/>
</dbReference>
<proteinExistence type="predicted"/>
<dbReference type="AlphaFoldDB" id="A0A1G2B9R2"/>
<evidence type="ECO:0008006" key="6">
    <source>
        <dbReference type="Google" id="ProtNLM"/>
    </source>
</evidence>
<dbReference type="Pfam" id="PF00782">
    <property type="entry name" value="DSPc"/>
    <property type="match status" value="1"/>
</dbReference>
<dbReference type="PROSITE" id="PS50054">
    <property type="entry name" value="TYR_PHOSPHATASE_DUAL"/>
    <property type="match status" value="1"/>
</dbReference>
<dbReference type="PANTHER" id="PTHR47216:SF4">
    <property type="entry name" value="OS01G0859400 PROTEIN"/>
    <property type="match status" value="1"/>
</dbReference>
<dbReference type="Proteomes" id="UP000176952">
    <property type="component" value="Unassembled WGS sequence"/>
</dbReference>
<feature type="domain" description="Tyrosine specific protein phosphatases" evidence="3">
    <location>
        <begin position="107"/>
        <end position="175"/>
    </location>
</feature>
<organism evidence="4 5">
    <name type="scientific">Candidatus Kerfeldbacteria bacterium RIFCSPHIGHO2_12_FULL_48_17</name>
    <dbReference type="NCBI Taxonomy" id="1798542"/>
    <lineage>
        <taxon>Bacteria</taxon>
        <taxon>Candidatus Kerfeldiibacteriota</taxon>
    </lineage>
</organism>
<dbReference type="SMART" id="SM00195">
    <property type="entry name" value="DSPc"/>
    <property type="match status" value="1"/>
</dbReference>
<feature type="domain" description="Tyrosine-protein phosphatase" evidence="2">
    <location>
        <begin position="40"/>
        <end position="186"/>
    </location>
</feature>
<keyword evidence="1" id="KW-0812">Transmembrane</keyword>
<sequence length="206" mass="24354">MSMRILYALLFLILPVYKALTFVALSVLRFFRRWRGKYHWFDRIDDHVWVGGAPLEYFGDLPYLQRQGITAIIHSAPEIPRYDWRAYKKENNFLFLRIMDRTSPTIAQLHTAVTWMNERIKRGEKVLIHCALGKGRSVCIAMAWYVYSRKMSADAALQYIQKHRPQAQPNHWQMRRMADFAEQLKSLSTISLSSRKIEISSERNED</sequence>
<evidence type="ECO:0000313" key="4">
    <source>
        <dbReference type="EMBL" id="OGY85349.1"/>
    </source>
</evidence>
<evidence type="ECO:0000259" key="2">
    <source>
        <dbReference type="PROSITE" id="PS50054"/>
    </source>
</evidence>
<dbReference type="FunFam" id="3.90.190.10:FF:000157">
    <property type="entry name" value="Protein-tyrosine phosphatase"/>
    <property type="match status" value="1"/>
</dbReference>
<gene>
    <name evidence="4" type="ORF">A3F54_02970</name>
</gene>
<evidence type="ECO:0000259" key="3">
    <source>
        <dbReference type="PROSITE" id="PS50056"/>
    </source>
</evidence>
<comment type="caution">
    <text evidence="4">The sequence shown here is derived from an EMBL/GenBank/DDBJ whole genome shotgun (WGS) entry which is preliminary data.</text>
</comment>
<dbReference type="EMBL" id="MHKD01000002">
    <property type="protein sequence ID" value="OGY85349.1"/>
    <property type="molecule type" value="Genomic_DNA"/>
</dbReference>
<dbReference type="PROSITE" id="PS50056">
    <property type="entry name" value="TYR_PHOSPHATASE_2"/>
    <property type="match status" value="1"/>
</dbReference>
<name>A0A1G2B9R2_9BACT</name>
<feature type="transmembrane region" description="Helical" evidence="1">
    <location>
        <begin position="6"/>
        <end position="31"/>
    </location>
</feature>
<reference evidence="4 5" key="1">
    <citation type="journal article" date="2016" name="Nat. Commun.">
        <title>Thousands of microbial genomes shed light on interconnected biogeochemical processes in an aquifer system.</title>
        <authorList>
            <person name="Anantharaman K."/>
            <person name="Brown C.T."/>
            <person name="Hug L.A."/>
            <person name="Sharon I."/>
            <person name="Castelle C.J."/>
            <person name="Probst A.J."/>
            <person name="Thomas B.C."/>
            <person name="Singh A."/>
            <person name="Wilkins M.J."/>
            <person name="Karaoz U."/>
            <person name="Brodie E.L."/>
            <person name="Williams K.H."/>
            <person name="Hubbard S.S."/>
            <person name="Banfield J.F."/>
        </authorList>
    </citation>
    <scope>NUCLEOTIDE SEQUENCE [LARGE SCALE GENOMIC DNA]</scope>
</reference>
<evidence type="ECO:0000313" key="5">
    <source>
        <dbReference type="Proteomes" id="UP000176952"/>
    </source>
</evidence>
<keyword evidence="1" id="KW-0472">Membrane</keyword>
<dbReference type="Gene3D" id="3.90.190.10">
    <property type="entry name" value="Protein tyrosine phosphatase superfamily"/>
    <property type="match status" value="1"/>
</dbReference>
<dbReference type="InterPro" id="IPR000387">
    <property type="entry name" value="Tyr_Pase_dom"/>
</dbReference>
<dbReference type="SUPFAM" id="SSF52799">
    <property type="entry name" value="(Phosphotyrosine protein) phosphatases II"/>
    <property type="match status" value="1"/>
</dbReference>
<dbReference type="CDD" id="cd14498">
    <property type="entry name" value="DSP"/>
    <property type="match status" value="1"/>
</dbReference>
<dbReference type="InterPro" id="IPR020422">
    <property type="entry name" value="TYR_PHOSPHATASE_DUAL_dom"/>
</dbReference>
<dbReference type="PANTHER" id="PTHR47216">
    <property type="match status" value="1"/>
</dbReference>
<dbReference type="STRING" id="1798542.A3F54_02970"/>
<keyword evidence="1" id="KW-1133">Transmembrane helix</keyword>
<evidence type="ECO:0000256" key="1">
    <source>
        <dbReference type="SAM" id="Phobius"/>
    </source>
</evidence>
<dbReference type="InterPro" id="IPR000340">
    <property type="entry name" value="Dual-sp_phosphatase_cat-dom"/>
</dbReference>
<accession>A0A1G2B9R2</accession>